<dbReference type="PANTHER" id="PTHR43685">
    <property type="entry name" value="GLYCOSYLTRANSFERASE"/>
    <property type="match status" value="1"/>
</dbReference>
<dbReference type="PANTHER" id="PTHR43685:SF2">
    <property type="entry name" value="GLYCOSYLTRANSFERASE 2-LIKE DOMAIN-CONTAINING PROTEIN"/>
    <property type="match status" value="1"/>
</dbReference>
<dbReference type="AlphaFoldDB" id="A0A9X2WPL4"/>
<evidence type="ECO:0000313" key="3">
    <source>
        <dbReference type="Proteomes" id="UP001155546"/>
    </source>
</evidence>
<dbReference type="Pfam" id="PF00535">
    <property type="entry name" value="Glycos_transf_2"/>
    <property type="match status" value="1"/>
</dbReference>
<reference evidence="2" key="1">
    <citation type="journal article" date="2023" name="Int. J. Syst. Evol. Microbiol.">
        <title>&lt;i&gt;Shewanella septentrionalis&lt;/i&gt; sp. nov. and &lt;i&gt;Shewanella holmiensis&lt;/i&gt; sp. nov., isolated from Baltic Sea water and sediments.</title>
        <authorList>
            <person name="Martin-Rodriguez A.J."/>
            <person name="Thorell K."/>
            <person name="Joffre E."/>
            <person name="Jensie-Markopoulos S."/>
            <person name="Moore E.R.B."/>
            <person name="Sjoling A."/>
        </authorList>
    </citation>
    <scope>NUCLEOTIDE SEQUENCE</scope>
    <source>
        <strain evidence="2">SP1S2-7</strain>
    </source>
</reference>
<dbReference type="Proteomes" id="UP001155546">
    <property type="component" value="Unassembled WGS sequence"/>
</dbReference>
<evidence type="ECO:0000313" key="2">
    <source>
        <dbReference type="EMBL" id="MCT7942956.1"/>
    </source>
</evidence>
<dbReference type="RefSeq" id="WP_261299303.1">
    <property type="nucleotide sequence ID" value="NZ_JAMTCD010000020.1"/>
</dbReference>
<name>A0A9X2WPL4_9GAMM</name>
<keyword evidence="3" id="KW-1185">Reference proteome</keyword>
<gene>
    <name evidence="2" type="ORF">NE535_14300</name>
</gene>
<proteinExistence type="predicted"/>
<dbReference type="CDD" id="cd06433">
    <property type="entry name" value="GT_2_WfgS_like"/>
    <property type="match status" value="1"/>
</dbReference>
<dbReference type="InterPro" id="IPR029044">
    <property type="entry name" value="Nucleotide-diphossugar_trans"/>
</dbReference>
<sequence length="249" mass="28054">MKVSVITATYNSARTIQDTLRSLEQQTYHDIEYIIVDGASTDDTLAIIGNESSRVSKLISEPDRGIYDALNKGILAATGDIVGFLHSDDAFASVDSVQQIVNTFVQDEKDAVYGDLQYVSADDTSKVIRLWKSGDYSRNKLKSGWMPPHPTFYMKRECYEKLGVFDLSYKIASDYDSLLRYLWGGHVTMSYCEHVLIKMRVGGASNRSLKNIWLKSCEDSRALKNSGLAVIPALFWKNFSKIPQFIFKS</sequence>
<comment type="caution">
    <text evidence="2">The sequence shown here is derived from an EMBL/GenBank/DDBJ whole genome shotgun (WGS) entry which is preliminary data.</text>
</comment>
<dbReference type="Gene3D" id="3.90.550.10">
    <property type="entry name" value="Spore Coat Polysaccharide Biosynthesis Protein SpsA, Chain A"/>
    <property type="match status" value="1"/>
</dbReference>
<dbReference type="InterPro" id="IPR050834">
    <property type="entry name" value="Glycosyltransf_2"/>
</dbReference>
<dbReference type="SUPFAM" id="SSF53448">
    <property type="entry name" value="Nucleotide-diphospho-sugar transferases"/>
    <property type="match status" value="1"/>
</dbReference>
<protein>
    <submittedName>
        <fullName evidence="2">Glycosyltransferase</fullName>
    </submittedName>
</protein>
<accession>A0A9X2WPL4</accession>
<evidence type="ECO:0000259" key="1">
    <source>
        <dbReference type="Pfam" id="PF00535"/>
    </source>
</evidence>
<dbReference type="EMBL" id="JAMTCD010000020">
    <property type="protein sequence ID" value="MCT7942956.1"/>
    <property type="molecule type" value="Genomic_DNA"/>
</dbReference>
<dbReference type="InterPro" id="IPR001173">
    <property type="entry name" value="Glyco_trans_2-like"/>
</dbReference>
<organism evidence="2 3">
    <name type="scientific">Shewanella holmiensis</name>
    <dbReference type="NCBI Taxonomy" id="2952222"/>
    <lineage>
        <taxon>Bacteria</taxon>
        <taxon>Pseudomonadati</taxon>
        <taxon>Pseudomonadota</taxon>
        <taxon>Gammaproteobacteria</taxon>
        <taxon>Alteromonadales</taxon>
        <taxon>Shewanellaceae</taxon>
        <taxon>Shewanella</taxon>
    </lineage>
</organism>
<feature type="domain" description="Glycosyltransferase 2-like" evidence="1">
    <location>
        <begin position="4"/>
        <end position="146"/>
    </location>
</feature>